<sequence length="243" mass="25866">MPTGVIVNALAVLIGGIVGGVGGKYLSEKFKTEINMIFGLASMTMGIIAIAPTKNMAAVIFALIIGTAVGLLLHVSAWINRGAFQMQRIIARFVPANKTLSEEEFSASLLTVIVLFVSSGTGIYGALVNGMTGDATILITKSILDFFTGAIFAANLGFVVSLIAVPQFVVLMILFLLAGVIYPLTTPAMIIDFKAVGGTLMLATGFRMIKVRMFPTADMIPAMLFIMPISWAWTTWVLPLLAK</sequence>
<accession>A0A0D1LTW6</accession>
<reference evidence="2 7" key="3">
    <citation type="submission" date="2017-04" db="EMBL/GenBank/DDBJ databases">
        <title>Weissella cibaria strain m2 complete genome.</title>
        <authorList>
            <person name="Pan Q."/>
            <person name="Tan M."/>
            <person name="Yao F."/>
            <person name="Su S."/>
        </authorList>
    </citation>
    <scope>NUCLEOTIDE SEQUENCE [LARGE SCALE GENOMIC DNA]</scope>
    <source>
        <strain evidence="2 7">M2</strain>
    </source>
</reference>
<dbReference type="EMBL" id="JWHT01000034">
    <property type="protein sequence ID" value="KIU23405.1"/>
    <property type="molecule type" value="Genomic_DNA"/>
</dbReference>
<protein>
    <submittedName>
        <fullName evidence="3">YdfK protein</fullName>
    </submittedName>
</protein>
<feature type="transmembrane region" description="Helical" evidence="1">
    <location>
        <begin position="147"/>
        <end position="177"/>
    </location>
</feature>
<dbReference type="Pfam" id="PF04474">
    <property type="entry name" value="DUF554"/>
    <property type="match status" value="1"/>
</dbReference>
<dbReference type="EMBL" id="CP020928">
    <property type="protein sequence ID" value="AWF94829.1"/>
    <property type="molecule type" value="Genomic_DNA"/>
</dbReference>
<evidence type="ECO:0000313" key="4">
    <source>
        <dbReference type="EMBL" id="OSP88882.1"/>
    </source>
</evidence>
<evidence type="ECO:0000313" key="3">
    <source>
        <dbReference type="EMBL" id="KIU23405.1"/>
    </source>
</evidence>
<reference evidence="4 6" key="2">
    <citation type="submission" date="2017-04" db="EMBL/GenBank/DDBJ databases">
        <title>The genome sequence of Weissella cibaria isolated from wild Drosophila.</title>
        <authorList>
            <person name="Ricks N.J."/>
            <person name="Carroll C."/>
            <person name="Walters A."/>
            <person name="Newell P.D."/>
            <person name="Chaston J.M."/>
        </authorList>
    </citation>
    <scope>NUCLEOTIDE SEQUENCE [LARGE SCALE GENOMIC DNA]</scope>
    <source>
        <strain evidence="4 6">DmW_103</strain>
    </source>
</reference>
<keyword evidence="1" id="KW-0812">Transmembrane</keyword>
<dbReference type="Proteomes" id="UP000193588">
    <property type="component" value="Unassembled WGS sequence"/>
</dbReference>
<dbReference type="PATRIC" id="fig|137591.24.peg.1385"/>
<gene>
    <name evidence="3" type="primary">ydfK</name>
    <name evidence="3" type="ORF">ab3b_01415</name>
    <name evidence="2" type="ORF">B6254_0396</name>
    <name evidence="4" type="ORF">B9D04_09835</name>
</gene>
<dbReference type="InterPro" id="IPR007563">
    <property type="entry name" value="DUF554"/>
</dbReference>
<dbReference type="AlphaFoldDB" id="A0A0D1LTW6"/>
<dbReference type="Proteomes" id="UP000244870">
    <property type="component" value="Chromosome"/>
</dbReference>
<feature type="transmembrane region" description="Helical" evidence="1">
    <location>
        <begin position="6"/>
        <end position="27"/>
    </location>
</feature>
<evidence type="ECO:0000256" key="1">
    <source>
        <dbReference type="SAM" id="Phobius"/>
    </source>
</evidence>
<evidence type="ECO:0000313" key="7">
    <source>
        <dbReference type="Proteomes" id="UP000244870"/>
    </source>
</evidence>
<dbReference type="Proteomes" id="UP000032289">
    <property type="component" value="Unassembled WGS sequence"/>
</dbReference>
<name>A0A0D1LTW6_9LACO</name>
<feature type="transmembrane region" description="Helical" evidence="1">
    <location>
        <begin position="107"/>
        <end position="127"/>
    </location>
</feature>
<dbReference type="PANTHER" id="PTHR36111:SF2">
    <property type="entry name" value="INNER MEMBRANE PROTEIN"/>
    <property type="match status" value="1"/>
</dbReference>
<reference evidence="3 5" key="1">
    <citation type="journal article" date="2015" name="Microbiology (Mosc.)">
        <title>Genomics of the Weissella cibaria species with an examination of its metabolic traits.</title>
        <authorList>
            <person name="Lynch K.M."/>
            <person name="Lucid A."/>
            <person name="Arendt E.K."/>
            <person name="Sleator R.D."/>
            <person name="Lucey B."/>
            <person name="Coffey A."/>
        </authorList>
    </citation>
    <scope>NUCLEOTIDE SEQUENCE [LARGE SCALE GENOMIC DNA]</scope>
    <source>
        <strain evidence="3 5">AB3b</strain>
    </source>
</reference>
<dbReference type="GeneID" id="66963057"/>
<organism evidence="3 5">
    <name type="scientific">Weissella cibaria</name>
    <dbReference type="NCBI Taxonomy" id="137591"/>
    <lineage>
        <taxon>Bacteria</taxon>
        <taxon>Bacillati</taxon>
        <taxon>Bacillota</taxon>
        <taxon>Bacilli</taxon>
        <taxon>Lactobacillales</taxon>
        <taxon>Lactobacillaceae</taxon>
        <taxon>Weissella</taxon>
    </lineage>
</organism>
<feature type="transmembrane region" description="Helical" evidence="1">
    <location>
        <begin position="57"/>
        <end position="79"/>
    </location>
</feature>
<keyword evidence="1" id="KW-1133">Transmembrane helix</keyword>
<dbReference type="KEGG" id="wcb:AO080_11685"/>
<dbReference type="PANTHER" id="PTHR36111">
    <property type="entry name" value="INNER MEMBRANE PROTEIN-RELATED"/>
    <property type="match status" value="1"/>
</dbReference>
<dbReference type="EMBL" id="NDXJ01000015">
    <property type="protein sequence ID" value="OSP88882.1"/>
    <property type="molecule type" value="Genomic_DNA"/>
</dbReference>
<proteinExistence type="predicted"/>
<evidence type="ECO:0000313" key="2">
    <source>
        <dbReference type="EMBL" id="AWF94829.1"/>
    </source>
</evidence>
<dbReference type="OrthoDB" id="9797976at2"/>
<feature type="transmembrane region" description="Helical" evidence="1">
    <location>
        <begin position="34"/>
        <end position="51"/>
    </location>
</feature>
<feature type="transmembrane region" description="Helical" evidence="1">
    <location>
        <begin position="221"/>
        <end position="242"/>
    </location>
</feature>
<evidence type="ECO:0000313" key="6">
    <source>
        <dbReference type="Proteomes" id="UP000193588"/>
    </source>
</evidence>
<keyword evidence="1" id="KW-0472">Membrane</keyword>
<evidence type="ECO:0000313" key="5">
    <source>
        <dbReference type="Proteomes" id="UP000032289"/>
    </source>
</evidence>
<dbReference type="RefSeq" id="WP_010371250.1">
    <property type="nucleotide sequence ID" value="NZ_BJEF01000005.1"/>
</dbReference>